<evidence type="ECO:0000256" key="8">
    <source>
        <dbReference type="ARBA" id="ARBA00023136"/>
    </source>
</evidence>
<dbReference type="EMBL" id="CP000230">
    <property type="protein sequence ID" value="ABC23762.1"/>
    <property type="molecule type" value="Genomic_DNA"/>
</dbReference>
<feature type="active site" evidence="9">
    <location>
        <position position="132"/>
    </location>
</feature>
<dbReference type="eggNOG" id="COG0597">
    <property type="taxonomic scope" value="Bacteria"/>
</dbReference>
<dbReference type="InterPro" id="IPR001872">
    <property type="entry name" value="Peptidase_A8"/>
</dbReference>
<dbReference type="EnsemblBacteria" id="ABC23762">
    <property type="protein sequence ID" value="ABC23762"/>
    <property type="gene ID" value="Rru_A2967"/>
</dbReference>
<dbReference type="EC" id="3.4.23.36" evidence="9"/>
<comment type="caution">
    <text evidence="9">Lacks conserved residue(s) required for the propagation of feature annotation.</text>
</comment>
<dbReference type="RefSeq" id="WP_011390715.1">
    <property type="nucleotide sequence ID" value="NC_007643.1"/>
</dbReference>
<dbReference type="GO" id="GO:0006508">
    <property type="term" value="P:proteolysis"/>
    <property type="evidence" value="ECO:0007669"/>
    <property type="project" value="UniProtKB-KW"/>
</dbReference>
<dbReference type="PhylomeDB" id="Q2RQ33"/>
<dbReference type="AlphaFoldDB" id="Q2RQ33"/>
<evidence type="ECO:0000256" key="7">
    <source>
        <dbReference type="ARBA" id="ARBA00022989"/>
    </source>
</evidence>
<evidence type="ECO:0000313" key="12">
    <source>
        <dbReference type="EMBL" id="ABC23762.1"/>
    </source>
</evidence>
<keyword evidence="8 9" id="KW-0472">Membrane</keyword>
<comment type="catalytic activity">
    <reaction evidence="9 10">
        <text>Release of signal peptides from bacterial membrane prolipoproteins. Hydrolyzes -Xaa-Yaa-Zaa-|-(S,diacylglyceryl)Cys-, in which Xaa is hydrophobic (preferably Leu), and Yaa (Ala or Ser) and Zaa (Gly or Ala) have small, neutral side chains.</text>
        <dbReference type="EC" id="3.4.23.36"/>
    </reaction>
</comment>
<dbReference type="HOGENOM" id="CLU_083252_4_3_5"/>
<reference evidence="12 13" key="1">
    <citation type="journal article" date="2011" name="Stand. Genomic Sci.">
        <title>Complete genome sequence of Rhodospirillum rubrum type strain (S1).</title>
        <authorList>
            <person name="Munk A.C."/>
            <person name="Copeland A."/>
            <person name="Lucas S."/>
            <person name="Lapidus A."/>
            <person name="Del Rio T.G."/>
            <person name="Barry K."/>
            <person name="Detter J.C."/>
            <person name="Hammon N."/>
            <person name="Israni S."/>
            <person name="Pitluck S."/>
            <person name="Brettin T."/>
            <person name="Bruce D."/>
            <person name="Han C."/>
            <person name="Tapia R."/>
            <person name="Gilna P."/>
            <person name="Schmutz J."/>
            <person name="Larimer F."/>
            <person name="Land M."/>
            <person name="Kyrpides N.C."/>
            <person name="Mavromatis K."/>
            <person name="Richardson P."/>
            <person name="Rohde M."/>
            <person name="Goker M."/>
            <person name="Klenk H.P."/>
            <person name="Zhang Y."/>
            <person name="Roberts G.P."/>
            <person name="Reslewic S."/>
            <person name="Schwartz D.C."/>
        </authorList>
    </citation>
    <scope>NUCLEOTIDE SEQUENCE [LARGE SCALE GENOMIC DNA]</scope>
    <source>
        <strain evidence="13">ATCC 11170 / ATH 1.1.1 / DSM 467 / LMG 4362 / NCIMB 8255 / S1</strain>
    </source>
</reference>
<evidence type="ECO:0000256" key="4">
    <source>
        <dbReference type="ARBA" id="ARBA00022692"/>
    </source>
</evidence>
<dbReference type="PROSITE" id="PS00855">
    <property type="entry name" value="SPASE_II"/>
    <property type="match status" value="1"/>
</dbReference>
<dbReference type="GO" id="GO:0005886">
    <property type="term" value="C:plasma membrane"/>
    <property type="evidence" value="ECO:0007669"/>
    <property type="project" value="UniProtKB-SubCell"/>
</dbReference>
<feature type="transmembrane region" description="Helical" evidence="9">
    <location>
        <begin position="60"/>
        <end position="80"/>
    </location>
</feature>
<dbReference type="HAMAP" id="MF_00161">
    <property type="entry name" value="LspA"/>
    <property type="match status" value="1"/>
</dbReference>
<evidence type="ECO:0000256" key="2">
    <source>
        <dbReference type="ARBA" id="ARBA00022475"/>
    </source>
</evidence>
<keyword evidence="7 9" id="KW-1133">Transmembrane helix</keyword>
<protein>
    <recommendedName>
        <fullName evidence="9">Lipoprotein signal peptidase</fullName>
        <ecNumber evidence="9">3.4.23.36</ecNumber>
    </recommendedName>
    <alternativeName>
        <fullName evidence="9">Prolipoprotein signal peptidase</fullName>
    </alternativeName>
    <alternativeName>
        <fullName evidence="9">Signal peptidase II</fullName>
        <shortName evidence="9">SPase II</shortName>
    </alternativeName>
</protein>
<accession>Q2RQ33</accession>
<keyword evidence="13" id="KW-1185">Reference proteome</keyword>
<dbReference type="STRING" id="269796.Rru_A2967"/>
<evidence type="ECO:0000256" key="5">
    <source>
        <dbReference type="ARBA" id="ARBA00022750"/>
    </source>
</evidence>
<dbReference type="Proteomes" id="UP000001929">
    <property type="component" value="Chromosome"/>
</dbReference>
<keyword evidence="4 9" id="KW-0812">Transmembrane</keyword>
<comment type="pathway">
    <text evidence="9">Protein modification; lipoprotein biosynthesis (signal peptide cleavage).</text>
</comment>
<keyword evidence="5 9" id="KW-0064">Aspartyl protease</keyword>
<proteinExistence type="inferred from homology"/>
<keyword evidence="6 9" id="KW-0378">Hydrolase</keyword>
<evidence type="ECO:0000256" key="1">
    <source>
        <dbReference type="ARBA" id="ARBA00006139"/>
    </source>
</evidence>
<evidence type="ECO:0000256" key="11">
    <source>
        <dbReference type="RuleBase" id="RU004181"/>
    </source>
</evidence>
<dbReference type="KEGG" id="rru:Rru_A2967"/>
<comment type="function">
    <text evidence="9 10">This protein specifically catalyzes the removal of signal peptides from prolipoproteins.</text>
</comment>
<name>Q2RQ33_RHORT</name>
<comment type="similarity">
    <text evidence="1 9 11">Belongs to the peptidase A8 family.</text>
</comment>
<dbReference type="PANTHER" id="PTHR33695">
    <property type="entry name" value="LIPOPROTEIN SIGNAL PEPTIDASE"/>
    <property type="match status" value="1"/>
</dbReference>
<sequence>MAPALSLAALVIALDQATKWAILTWVMDPPRVIDVTGFFNLVLVWNRGISFGVMNNHGEWNAAILSALALVIAGSLTWWLRRAETRWQRLALPLIIGGAIGNVIDRLIHGAVVDFVDLSIAGYHWPAFNVADAAITVGAILLLIDTLVHRPPVGTDKAGG</sequence>
<gene>
    <name evidence="9" type="primary">lspA</name>
    <name evidence="12" type="ordered locus">Rru_A2967</name>
</gene>
<dbReference type="PANTHER" id="PTHR33695:SF1">
    <property type="entry name" value="LIPOPROTEIN SIGNAL PEPTIDASE"/>
    <property type="match status" value="1"/>
</dbReference>
<dbReference type="PATRIC" id="fig|269796.9.peg.3076"/>
<organism evidence="12 13">
    <name type="scientific">Rhodospirillum rubrum (strain ATCC 11170 / ATH 1.1.1 / DSM 467 / LMG 4362 / NCIMB 8255 / S1)</name>
    <dbReference type="NCBI Taxonomy" id="269796"/>
    <lineage>
        <taxon>Bacteria</taxon>
        <taxon>Pseudomonadati</taxon>
        <taxon>Pseudomonadota</taxon>
        <taxon>Alphaproteobacteria</taxon>
        <taxon>Rhodospirillales</taxon>
        <taxon>Rhodospirillaceae</taxon>
        <taxon>Rhodospirillum</taxon>
    </lineage>
</organism>
<evidence type="ECO:0000256" key="10">
    <source>
        <dbReference type="RuleBase" id="RU000594"/>
    </source>
</evidence>
<feature type="active site" evidence="9">
    <location>
        <position position="114"/>
    </location>
</feature>
<dbReference type="PRINTS" id="PR00781">
    <property type="entry name" value="LIPOSIGPTASE"/>
</dbReference>
<evidence type="ECO:0000256" key="6">
    <source>
        <dbReference type="ARBA" id="ARBA00022801"/>
    </source>
</evidence>
<evidence type="ECO:0000313" key="13">
    <source>
        <dbReference type="Proteomes" id="UP000001929"/>
    </source>
</evidence>
<dbReference type="Pfam" id="PF01252">
    <property type="entry name" value="Peptidase_A8"/>
    <property type="match status" value="1"/>
</dbReference>
<comment type="subcellular location">
    <subcellularLocation>
        <location evidence="9">Cell inner membrane</location>
        <topology evidence="9">Multi-pass membrane protein</topology>
    </subcellularLocation>
</comment>
<keyword evidence="3 9" id="KW-0645">Protease</keyword>
<dbReference type="NCBIfam" id="TIGR00077">
    <property type="entry name" value="lspA"/>
    <property type="match status" value="1"/>
</dbReference>
<evidence type="ECO:0000256" key="3">
    <source>
        <dbReference type="ARBA" id="ARBA00022670"/>
    </source>
</evidence>
<keyword evidence="2 9" id="KW-1003">Cell membrane</keyword>
<keyword evidence="9" id="KW-0997">Cell inner membrane</keyword>
<dbReference type="GO" id="GO:0004190">
    <property type="term" value="F:aspartic-type endopeptidase activity"/>
    <property type="evidence" value="ECO:0007669"/>
    <property type="project" value="UniProtKB-UniRule"/>
</dbReference>
<dbReference type="UniPathway" id="UPA00665"/>
<evidence type="ECO:0000256" key="9">
    <source>
        <dbReference type="HAMAP-Rule" id="MF_00161"/>
    </source>
</evidence>